<dbReference type="EMBL" id="MLAW01000019">
    <property type="protein sequence ID" value="OJJ25258.1"/>
    <property type="molecule type" value="Genomic_DNA"/>
</dbReference>
<gene>
    <name evidence="2" type="ORF">BI308_12290</name>
</gene>
<reference evidence="2" key="1">
    <citation type="submission" date="2016-10" db="EMBL/GenBank/DDBJ databases">
        <title>CRISPR-Cas defence system in Roseofilum reptotaenium: evidence of a bacteriophage-cyanobacterium arms race in the coral black band disease.</title>
        <authorList>
            <person name="Buerger P."/>
            <person name="Wood-Charlson E.M."/>
            <person name="Weynberg K.D."/>
            <person name="Willis B."/>
            <person name="Van Oppen M.J."/>
        </authorList>
    </citation>
    <scope>NUCLEOTIDE SEQUENCE [LARGE SCALE GENOMIC DNA]</scope>
    <source>
        <strain evidence="2">AO1-A</strain>
    </source>
</reference>
<sequence>MFLPRPEPIPPTPGQESVWDYPRPAIVQDTDKHLKIICNGIVLAETTKGKRVLETSHPPTYYFPLEDIKLEHIIETPKKGFCEWKGIYQYYDIQMGEKYIQRGAWRCVETTPNFAQLQNYYSFWANLMDACYVNDELVTPQEGDFYGGWITADIVGPFKGGPGTRGW</sequence>
<dbReference type="Proteomes" id="UP000183940">
    <property type="component" value="Unassembled WGS sequence"/>
</dbReference>
<dbReference type="PANTHER" id="PTHR43058">
    <property type="entry name" value="SLR0655 PROTEIN"/>
    <property type="match status" value="1"/>
</dbReference>
<accession>A0A1L9QRE9</accession>
<evidence type="ECO:0000313" key="3">
    <source>
        <dbReference type="Proteomes" id="UP000183940"/>
    </source>
</evidence>
<protein>
    <recommendedName>
        <fullName evidence="1">DUF427 domain-containing protein</fullName>
    </recommendedName>
</protein>
<comment type="caution">
    <text evidence="2">The sequence shown here is derived from an EMBL/GenBank/DDBJ whole genome shotgun (WGS) entry which is preliminary data.</text>
</comment>
<dbReference type="STRING" id="1925591.BI308_12290"/>
<dbReference type="Pfam" id="PF04248">
    <property type="entry name" value="NTP_transf_9"/>
    <property type="match status" value="1"/>
</dbReference>
<dbReference type="AlphaFoldDB" id="A0A1L9QRE9"/>
<dbReference type="InterPro" id="IPR007361">
    <property type="entry name" value="DUF427"/>
</dbReference>
<proteinExistence type="predicted"/>
<organism evidence="2 3">
    <name type="scientific">Roseofilum reptotaenium AO1-A</name>
    <dbReference type="NCBI Taxonomy" id="1925591"/>
    <lineage>
        <taxon>Bacteria</taxon>
        <taxon>Bacillati</taxon>
        <taxon>Cyanobacteriota</taxon>
        <taxon>Cyanophyceae</taxon>
        <taxon>Desertifilales</taxon>
        <taxon>Desertifilaceae</taxon>
        <taxon>Roseofilum</taxon>
    </lineage>
</organism>
<dbReference type="Gene3D" id="2.170.150.40">
    <property type="entry name" value="Domain of unknown function (DUF427)"/>
    <property type="match status" value="1"/>
</dbReference>
<feature type="domain" description="DUF427" evidence="1">
    <location>
        <begin position="35"/>
        <end position="125"/>
    </location>
</feature>
<dbReference type="InterPro" id="IPR038694">
    <property type="entry name" value="DUF427_sf"/>
</dbReference>
<evidence type="ECO:0000313" key="2">
    <source>
        <dbReference type="EMBL" id="OJJ25258.1"/>
    </source>
</evidence>
<name>A0A1L9QRE9_9CYAN</name>
<dbReference type="PANTHER" id="PTHR43058:SF1">
    <property type="entry name" value="DUF427 DOMAIN-CONTAINING PROTEIN"/>
    <property type="match status" value="1"/>
</dbReference>
<keyword evidence="3" id="KW-1185">Reference proteome</keyword>
<evidence type="ECO:0000259" key="1">
    <source>
        <dbReference type="Pfam" id="PF04248"/>
    </source>
</evidence>